<proteinExistence type="predicted"/>
<evidence type="ECO:0000256" key="1">
    <source>
        <dbReference type="SAM" id="Phobius"/>
    </source>
</evidence>
<protein>
    <submittedName>
        <fullName evidence="2">Uncharacterized protein</fullName>
    </submittedName>
</protein>
<reference evidence="2" key="1">
    <citation type="submission" date="2023-10" db="EMBL/GenBank/DDBJ databases">
        <authorList>
            <person name="Chen Y."/>
            <person name="Shah S."/>
            <person name="Dougan E. K."/>
            <person name="Thang M."/>
            <person name="Chan C."/>
        </authorList>
    </citation>
    <scope>NUCLEOTIDE SEQUENCE [LARGE SCALE GENOMIC DNA]</scope>
</reference>
<keyword evidence="1" id="KW-0812">Transmembrane</keyword>
<evidence type="ECO:0000313" key="2">
    <source>
        <dbReference type="EMBL" id="CAK0822929.1"/>
    </source>
</evidence>
<organism evidence="2 3">
    <name type="scientific">Prorocentrum cordatum</name>
    <dbReference type="NCBI Taxonomy" id="2364126"/>
    <lineage>
        <taxon>Eukaryota</taxon>
        <taxon>Sar</taxon>
        <taxon>Alveolata</taxon>
        <taxon>Dinophyceae</taxon>
        <taxon>Prorocentrales</taxon>
        <taxon>Prorocentraceae</taxon>
        <taxon>Prorocentrum</taxon>
    </lineage>
</organism>
<gene>
    <name evidence="2" type="ORF">PCOR1329_LOCUS23823</name>
</gene>
<accession>A0ABN9RWN7</accession>
<keyword evidence="3" id="KW-1185">Reference proteome</keyword>
<evidence type="ECO:0000313" key="3">
    <source>
        <dbReference type="Proteomes" id="UP001189429"/>
    </source>
</evidence>
<keyword evidence="1" id="KW-1133">Transmembrane helix</keyword>
<dbReference type="EMBL" id="CAUYUJ010008114">
    <property type="protein sequence ID" value="CAK0822929.1"/>
    <property type="molecule type" value="Genomic_DNA"/>
</dbReference>
<sequence length="248" mass="26465">MFGRCSEQCEVLEPCECQESWQSEEDPGCAELQLGCPAVPCDAIADPGSYEPWCKVKNPGCATEEFKGWSYCSGLLELGGGGGVPWLGPLRQSEGQGCAGGLRGEAGYRGNLATTLEQCKALCAAEDRRNQPPTFYTSVAGCEEEACLVGLQPTRCRLSESCELAPAGDLLAVVFQKQAAASDWEGTPSARFRKGFLLGALTIGLMAVCLMCGPCFKLERQSARGDLIFNNGRTILEGADTDDRTDPI</sequence>
<name>A0ABN9RWN7_9DINO</name>
<comment type="caution">
    <text evidence="2">The sequence shown here is derived from an EMBL/GenBank/DDBJ whole genome shotgun (WGS) entry which is preliminary data.</text>
</comment>
<dbReference type="Proteomes" id="UP001189429">
    <property type="component" value="Unassembled WGS sequence"/>
</dbReference>
<feature type="transmembrane region" description="Helical" evidence="1">
    <location>
        <begin position="196"/>
        <end position="216"/>
    </location>
</feature>
<keyword evidence="1" id="KW-0472">Membrane</keyword>